<dbReference type="AlphaFoldDB" id="A0A931NHR9"/>
<accession>A0A931NHR9</accession>
<gene>
    <name evidence="1" type="ORF">I7X39_16715</name>
</gene>
<comment type="caution">
    <text evidence="1">The sequence shown here is derived from an EMBL/GenBank/DDBJ whole genome shotgun (WGS) entry which is preliminary data.</text>
</comment>
<protein>
    <submittedName>
        <fullName evidence="1">Uncharacterized protein</fullName>
    </submittedName>
</protein>
<evidence type="ECO:0000313" key="2">
    <source>
        <dbReference type="Proteomes" id="UP000613266"/>
    </source>
</evidence>
<dbReference type="RefSeq" id="WP_198112308.1">
    <property type="nucleotide sequence ID" value="NZ_JAEDAK010000013.1"/>
</dbReference>
<evidence type="ECO:0000313" key="1">
    <source>
        <dbReference type="EMBL" id="MBH9578536.1"/>
    </source>
</evidence>
<name>A0A931NHR9_9BURK</name>
<organism evidence="1 2">
    <name type="scientific">Inhella proteolytica</name>
    <dbReference type="NCBI Taxonomy" id="2795029"/>
    <lineage>
        <taxon>Bacteria</taxon>
        <taxon>Pseudomonadati</taxon>
        <taxon>Pseudomonadota</taxon>
        <taxon>Betaproteobacteria</taxon>
        <taxon>Burkholderiales</taxon>
        <taxon>Sphaerotilaceae</taxon>
        <taxon>Inhella</taxon>
    </lineage>
</organism>
<dbReference type="EMBL" id="JAEDAK010000013">
    <property type="protein sequence ID" value="MBH9578536.1"/>
    <property type="molecule type" value="Genomic_DNA"/>
</dbReference>
<reference evidence="1" key="1">
    <citation type="submission" date="2020-12" db="EMBL/GenBank/DDBJ databases">
        <title>The genome sequence of Inhella sp. 1Y17.</title>
        <authorList>
            <person name="Liu Y."/>
        </authorList>
    </citation>
    <scope>NUCLEOTIDE SEQUENCE</scope>
    <source>
        <strain evidence="1">1Y17</strain>
    </source>
</reference>
<dbReference type="Proteomes" id="UP000613266">
    <property type="component" value="Unassembled WGS sequence"/>
</dbReference>
<sequence>MAIDYPRGVCRTAAGTFKFSEAQVAHIQTLWNAQKTTINEVGAGVPIHQYVLECIITTDWL</sequence>
<keyword evidence="2" id="KW-1185">Reference proteome</keyword>
<proteinExistence type="predicted"/>